<evidence type="ECO:0000256" key="3">
    <source>
        <dbReference type="ARBA" id="ARBA00022722"/>
    </source>
</evidence>
<keyword evidence="5" id="KW-0378">Hydrolase</keyword>
<dbReference type="GO" id="GO:0016787">
    <property type="term" value="F:hydrolase activity"/>
    <property type="evidence" value="ECO:0007669"/>
    <property type="project" value="UniProtKB-KW"/>
</dbReference>
<dbReference type="InterPro" id="IPR029060">
    <property type="entry name" value="PIN-like_dom_sf"/>
</dbReference>
<reference evidence="9 10" key="1">
    <citation type="submission" date="2020-08" db="EMBL/GenBank/DDBJ databases">
        <title>Sequencing the genomes of 1000 actinobacteria strains.</title>
        <authorList>
            <person name="Klenk H.-P."/>
        </authorList>
    </citation>
    <scope>NUCLEOTIDE SEQUENCE [LARGE SCALE GENOMIC DNA]</scope>
    <source>
        <strain evidence="9 10">DSM 28238</strain>
    </source>
</reference>
<dbReference type="SUPFAM" id="SSF88723">
    <property type="entry name" value="PIN domain-like"/>
    <property type="match status" value="1"/>
</dbReference>
<feature type="domain" description="PIN" evidence="8">
    <location>
        <begin position="1"/>
        <end position="121"/>
    </location>
</feature>
<dbReference type="InterPro" id="IPR002716">
    <property type="entry name" value="PIN_dom"/>
</dbReference>
<evidence type="ECO:0000259" key="8">
    <source>
        <dbReference type="Pfam" id="PF01850"/>
    </source>
</evidence>
<dbReference type="GO" id="GO:0046872">
    <property type="term" value="F:metal ion binding"/>
    <property type="evidence" value="ECO:0007669"/>
    <property type="project" value="UniProtKB-KW"/>
</dbReference>
<dbReference type="GO" id="GO:0004518">
    <property type="term" value="F:nuclease activity"/>
    <property type="evidence" value="ECO:0007669"/>
    <property type="project" value="UniProtKB-KW"/>
</dbReference>
<dbReference type="RefSeq" id="WP_183357021.1">
    <property type="nucleotide sequence ID" value="NZ_BAABKR010000004.1"/>
</dbReference>
<accession>A0A7W5TSJ0</accession>
<dbReference type="InterPro" id="IPR050556">
    <property type="entry name" value="Type_II_TA_system_RNase"/>
</dbReference>
<dbReference type="Pfam" id="PF01850">
    <property type="entry name" value="PIN"/>
    <property type="match status" value="1"/>
</dbReference>
<protein>
    <recommendedName>
        <fullName evidence="8">PIN domain-containing protein</fullName>
    </recommendedName>
</protein>
<evidence type="ECO:0000256" key="2">
    <source>
        <dbReference type="ARBA" id="ARBA00022649"/>
    </source>
</evidence>
<gene>
    <name evidence="9" type="ORF">FHX47_000176</name>
</gene>
<organism evidence="9 10">
    <name type="scientific">Garicola koreensis</name>
    <dbReference type="NCBI Taxonomy" id="1262554"/>
    <lineage>
        <taxon>Bacteria</taxon>
        <taxon>Bacillati</taxon>
        <taxon>Actinomycetota</taxon>
        <taxon>Actinomycetes</taxon>
        <taxon>Micrococcales</taxon>
        <taxon>Micrococcaceae</taxon>
        <taxon>Garicola</taxon>
    </lineage>
</organism>
<keyword evidence="6" id="KW-0460">Magnesium</keyword>
<name>A0A7W5TSJ0_9MICC</name>
<keyword evidence="10" id="KW-1185">Reference proteome</keyword>
<evidence type="ECO:0000256" key="7">
    <source>
        <dbReference type="ARBA" id="ARBA00038093"/>
    </source>
</evidence>
<evidence type="ECO:0000256" key="1">
    <source>
        <dbReference type="ARBA" id="ARBA00001946"/>
    </source>
</evidence>
<dbReference type="AlphaFoldDB" id="A0A7W5TSJ0"/>
<keyword evidence="4" id="KW-0479">Metal-binding</keyword>
<dbReference type="EMBL" id="JACIBT010000001">
    <property type="protein sequence ID" value="MBB3666583.1"/>
    <property type="molecule type" value="Genomic_DNA"/>
</dbReference>
<evidence type="ECO:0000256" key="4">
    <source>
        <dbReference type="ARBA" id="ARBA00022723"/>
    </source>
</evidence>
<evidence type="ECO:0000313" key="9">
    <source>
        <dbReference type="EMBL" id="MBB3666583.1"/>
    </source>
</evidence>
<evidence type="ECO:0000256" key="5">
    <source>
        <dbReference type="ARBA" id="ARBA00022801"/>
    </source>
</evidence>
<comment type="caution">
    <text evidence="9">The sequence shown here is derived from an EMBL/GenBank/DDBJ whole genome shotgun (WGS) entry which is preliminary data.</text>
</comment>
<dbReference type="PANTHER" id="PTHR33653">
    <property type="entry name" value="RIBONUCLEASE VAPC2"/>
    <property type="match status" value="1"/>
</dbReference>
<evidence type="ECO:0000313" key="10">
    <source>
        <dbReference type="Proteomes" id="UP000547528"/>
    </source>
</evidence>
<sequence>MLDTNILIAMTAFDEAEPDLADVTEAEVSEISWAELVRGLHLAPTALAMKSRLRRYQELRGLLGSGLPFDQHCVNAYDSVMDAVSAAGGDARARRLDRMIAATAVAERLPLVTRNAADFRQLSPLLDVVER</sequence>
<keyword evidence="2" id="KW-1277">Toxin-antitoxin system</keyword>
<keyword evidence="3" id="KW-0540">Nuclease</keyword>
<comment type="cofactor">
    <cofactor evidence="1">
        <name>Mg(2+)</name>
        <dbReference type="ChEBI" id="CHEBI:18420"/>
    </cofactor>
</comment>
<dbReference type="Gene3D" id="3.40.50.1010">
    <property type="entry name" value="5'-nuclease"/>
    <property type="match status" value="1"/>
</dbReference>
<dbReference type="Proteomes" id="UP000547528">
    <property type="component" value="Unassembled WGS sequence"/>
</dbReference>
<dbReference type="PANTHER" id="PTHR33653:SF1">
    <property type="entry name" value="RIBONUCLEASE VAPC2"/>
    <property type="match status" value="1"/>
</dbReference>
<comment type="similarity">
    <text evidence="7">Belongs to the PINc/VapC protein family.</text>
</comment>
<evidence type="ECO:0000256" key="6">
    <source>
        <dbReference type="ARBA" id="ARBA00022842"/>
    </source>
</evidence>
<proteinExistence type="inferred from homology"/>